<accession>A0A1J4KF66</accession>
<dbReference type="VEuPathDB" id="TrichDB:TRFO_20726"/>
<organism evidence="1 2">
    <name type="scientific">Tritrichomonas foetus</name>
    <dbReference type="NCBI Taxonomy" id="1144522"/>
    <lineage>
        <taxon>Eukaryota</taxon>
        <taxon>Metamonada</taxon>
        <taxon>Parabasalia</taxon>
        <taxon>Tritrichomonadida</taxon>
        <taxon>Tritrichomonadidae</taxon>
        <taxon>Tritrichomonas</taxon>
    </lineage>
</organism>
<gene>
    <name evidence="1" type="ORF">TRFO_20726</name>
</gene>
<protein>
    <recommendedName>
        <fullName evidence="3">BRO1 domain-containing protein</fullName>
    </recommendedName>
</protein>
<name>A0A1J4KF66_9EUKA</name>
<evidence type="ECO:0008006" key="3">
    <source>
        <dbReference type="Google" id="ProtNLM"/>
    </source>
</evidence>
<dbReference type="EMBL" id="MLAK01000621">
    <property type="protein sequence ID" value="OHT10097.1"/>
    <property type="molecule type" value="Genomic_DNA"/>
</dbReference>
<comment type="caution">
    <text evidence="1">The sequence shown here is derived from an EMBL/GenBank/DDBJ whole genome shotgun (WGS) entry which is preliminary data.</text>
</comment>
<dbReference type="Proteomes" id="UP000179807">
    <property type="component" value="Unassembled WGS sequence"/>
</dbReference>
<sequence length="453" mass="51731">MIELFPIPIRSLVKSSTKNPFISQIQQKAWQISQWSDSNINFLMNYATKLLYSRSEANITVSNVIGSHISVDYEQSYAEGILILWNIAAILSDSLNYFPIDDKTTREIYKTRISTILKIFYSIQTEFLPAIKLSDKSSDLNLKNIAFYHTIYSAHLYEAILMNDKSSNNYLVASKYFRAAERMNPFPRSKFPFNNKSILYHIKALVSYSKELETELSIGPSIYILNLALSEFSSSPRDLRNSNADLENEIKAKLISLEEDNKKIYFDHNKSGSMPEIVDVDEALHTGLVLSYNPNKEIKEHIEKLSKFINEVKKGIINTSESLGTLTSLIFECDSIRKQMNSSIFTCESPDLTQINKIQNMENEITALLNWVSSAKSSNPVAFDIDNACEHLNKLQGKLNNEIGSAAEFIDTNQCLEIFESIDQKIKKYEIPQTFNDEIAQKIDKCFKIMESI</sequence>
<dbReference type="GeneID" id="94836260"/>
<evidence type="ECO:0000313" key="1">
    <source>
        <dbReference type="EMBL" id="OHT10097.1"/>
    </source>
</evidence>
<proteinExistence type="predicted"/>
<dbReference type="RefSeq" id="XP_068363233.1">
    <property type="nucleotide sequence ID" value="XM_068501556.1"/>
</dbReference>
<reference evidence="1" key="1">
    <citation type="submission" date="2016-10" db="EMBL/GenBank/DDBJ databases">
        <authorList>
            <person name="Benchimol M."/>
            <person name="Almeida L.G."/>
            <person name="Vasconcelos A.T."/>
            <person name="Perreira-Neves A."/>
            <person name="Rosa I.A."/>
            <person name="Tasca T."/>
            <person name="Bogo M.R."/>
            <person name="de Souza W."/>
        </authorList>
    </citation>
    <scope>NUCLEOTIDE SEQUENCE [LARGE SCALE GENOMIC DNA]</scope>
    <source>
        <strain evidence="1">K</strain>
    </source>
</reference>
<keyword evidence="2" id="KW-1185">Reference proteome</keyword>
<evidence type="ECO:0000313" key="2">
    <source>
        <dbReference type="Proteomes" id="UP000179807"/>
    </source>
</evidence>
<dbReference type="AlphaFoldDB" id="A0A1J4KF66"/>
<dbReference type="Gene3D" id="1.25.40.280">
    <property type="entry name" value="alix/aip1 like domains"/>
    <property type="match status" value="1"/>
</dbReference>
<dbReference type="InterPro" id="IPR038499">
    <property type="entry name" value="BRO1_sf"/>
</dbReference>